<accession>A0A1I4L852</accession>
<gene>
    <name evidence="1" type="ORF">SAMN04488054_10720</name>
</gene>
<name>A0A1I4L852_9BACI</name>
<dbReference type="RefSeq" id="WP_090926446.1">
    <property type="nucleotide sequence ID" value="NZ_FOTY01000007.1"/>
</dbReference>
<evidence type="ECO:0000313" key="2">
    <source>
        <dbReference type="Proteomes" id="UP000199668"/>
    </source>
</evidence>
<dbReference type="Proteomes" id="UP000199668">
    <property type="component" value="Unassembled WGS sequence"/>
</dbReference>
<protein>
    <submittedName>
        <fullName evidence="1">Uncharacterized protein</fullName>
    </submittedName>
</protein>
<keyword evidence="2" id="KW-1185">Reference proteome</keyword>
<reference evidence="1 2" key="1">
    <citation type="submission" date="2016-10" db="EMBL/GenBank/DDBJ databases">
        <authorList>
            <person name="de Groot N.N."/>
        </authorList>
    </citation>
    <scope>NUCLEOTIDE SEQUENCE [LARGE SCALE GENOMIC DNA]</scope>
    <source>
        <strain evidence="1 2">CGMCC 1.6134</strain>
    </source>
</reference>
<sequence>MSLLCPEGESGQERRSPTKRFLYLDNQQPWSHNDVFAYIIPVKGSVRWQCGNPSGAYAKCPAFSSECLLLQSVSRMKKGMYQRNVSIYVPNAAIYMPNIPPYRPNPSLPAELTLLQAEPKDLLSNQASLQSGVVTNTDRPLTQSARAANSL</sequence>
<dbReference type="EMBL" id="FOTY01000007">
    <property type="protein sequence ID" value="SFL87192.1"/>
    <property type="molecule type" value="Genomic_DNA"/>
</dbReference>
<dbReference type="AlphaFoldDB" id="A0A1I4L852"/>
<evidence type="ECO:0000313" key="1">
    <source>
        <dbReference type="EMBL" id="SFL87192.1"/>
    </source>
</evidence>
<proteinExistence type="predicted"/>
<organism evidence="1 2">
    <name type="scientific">Salibacterium qingdaonense</name>
    <dbReference type="NCBI Taxonomy" id="266892"/>
    <lineage>
        <taxon>Bacteria</taxon>
        <taxon>Bacillati</taxon>
        <taxon>Bacillota</taxon>
        <taxon>Bacilli</taxon>
        <taxon>Bacillales</taxon>
        <taxon>Bacillaceae</taxon>
    </lineage>
</organism>